<keyword evidence="3" id="KW-1185">Reference proteome</keyword>
<feature type="region of interest" description="Disordered" evidence="1">
    <location>
        <begin position="145"/>
        <end position="165"/>
    </location>
</feature>
<feature type="compositionally biased region" description="Polar residues" evidence="1">
    <location>
        <begin position="27"/>
        <end position="46"/>
    </location>
</feature>
<organism evidence="2 3">
    <name type="scientific">Lithohypha guttulata</name>
    <dbReference type="NCBI Taxonomy" id="1690604"/>
    <lineage>
        <taxon>Eukaryota</taxon>
        <taxon>Fungi</taxon>
        <taxon>Dikarya</taxon>
        <taxon>Ascomycota</taxon>
        <taxon>Pezizomycotina</taxon>
        <taxon>Eurotiomycetes</taxon>
        <taxon>Chaetothyriomycetidae</taxon>
        <taxon>Chaetothyriales</taxon>
        <taxon>Trichomeriaceae</taxon>
        <taxon>Lithohypha</taxon>
    </lineage>
</organism>
<dbReference type="InterPro" id="IPR007727">
    <property type="entry name" value="Spo12"/>
</dbReference>
<protein>
    <recommendedName>
        <fullName evidence="4">Exophilin 5</fullName>
    </recommendedName>
</protein>
<proteinExistence type="predicted"/>
<reference evidence="2 3" key="1">
    <citation type="submission" date="2023-08" db="EMBL/GenBank/DDBJ databases">
        <title>Black Yeasts Isolated from many extreme environments.</title>
        <authorList>
            <person name="Coleine C."/>
            <person name="Stajich J.E."/>
            <person name="Selbmann L."/>
        </authorList>
    </citation>
    <scope>NUCLEOTIDE SEQUENCE [LARGE SCALE GENOMIC DNA]</scope>
    <source>
        <strain evidence="2 3">CCFEE 5885</strain>
    </source>
</reference>
<dbReference type="Proteomes" id="UP001345013">
    <property type="component" value="Unassembled WGS sequence"/>
</dbReference>
<feature type="region of interest" description="Disordered" evidence="1">
    <location>
        <begin position="27"/>
        <end position="119"/>
    </location>
</feature>
<accession>A0ABR0KBY1</accession>
<evidence type="ECO:0000256" key="1">
    <source>
        <dbReference type="SAM" id="MobiDB-lite"/>
    </source>
</evidence>
<dbReference type="Pfam" id="PF05032">
    <property type="entry name" value="Spo12"/>
    <property type="match status" value="1"/>
</dbReference>
<dbReference type="EMBL" id="JAVRRG010000055">
    <property type="protein sequence ID" value="KAK5092575.1"/>
    <property type="molecule type" value="Genomic_DNA"/>
</dbReference>
<evidence type="ECO:0000313" key="3">
    <source>
        <dbReference type="Proteomes" id="UP001345013"/>
    </source>
</evidence>
<name>A0ABR0KBY1_9EURO</name>
<evidence type="ECO:0008006" key="4">
    <source>
        <dbReference type="Google" id="ProtNLM"/>
    </source>
</evidence>
<sequence length="165" mass="17980">MRTPNNTPNHNFPQQILLRNTLNKQNIIMTASTNTKQPLGEPSSNLPSPTKSPSKVPLPPSPKSSNQASFAEETGSMDQMFKASTLSQKPALVRQLSEAHDNGQTYVSPSDDILSPTTKKLSEVKGRRIGNFKKSSLLYNSQNLFKKSTLQADGDTGESGSRPSH</sequence>
<comment type="caution">
    <text evidence="2">The sequence shown here is derived from an EMBL/GenBank/DDBJ whole genome shotgun (WGS) entry which is preliminary data.</text>
</comment>
<gene>
    <name evidence="2" type="ORF">LTR24_005037</name>
</gene>
<evidence type="ECO:0000313" key="2">
    <source>
        <dbReference type="EMBL" id="KAK5092575.1"/>
    </source>
</evidence>